<proteinExistence type="inferred from homology"/>
<protein>
    <recommendedName>
        <fullName evidence="7">UvrABC system protein C</fullName>
        <shortName evidence="7">Protein UvrC</shortName>
    </recommendedName>
    <alternativeName>
        <fullName evidence="7">Excinuclease ABC subunit C</fullName>
    </alternativeName>
</protein>
<feature type="domain" description="UVR" evidence="9">
    <location>
        <begin position="227"/>
        <end position="262"/>
    </location>
</feature>
<dbReference type="SMART" id="SM00278">
    <property type="entry name" value="HhH1"/>
    <property type="match status" value="2"/>
</dbReference>
<evidence type="ECO:0000256" key="2">
    <source>
        <dbReference type="ARBA" id="ARBA00022763"/>
    </source>
</evidence>
<evidence type="ECO:0000259" key="10">
    <source>
        <dbReference type="PROSITE" id="PS50164"/>
    </source>
</evidence>
<dbReference type="Gene3D" id="4.10.860.10">
    <property type="entry name" value="UVR domain"/>
    <property type="match status" value="1"/>
</dbReference>
<feature type="compositionally biased region" description="Basic and acidic residues" evidence="8">
    <location>
        <begin position="1"/>
        <end position="12"/>
    </location>
</feature>
<dbReference type="EMBL" id="CP065601">
    <property type="protein sequence ID" value="QPQ94095.1"/>
    <property type="molecule type" value="Genomic_DNA"/>
</dbReference>
<evidence type="ECO:0000259" key="9">
    <source>
        <dbReference type="PROSITE" id="PS50151"/>
    </source>
</evidence>
<dbReference type="Pfam" id="PF14520">
    <property type="entry name" value="HHH_5"/>
    <property type="match status" value="1"/>
</dbReference>
<feature type="domain" description="UvrC family homology region profile" evidence="11">
    <location>
        <begin position="422"/>
        <end position="631"/>
    </location>
</feature>
<dbReference type="Proteomes" id="UP000594892">
    <property type="component" value="Chromosome 2"/>
</dbReference>
<dbReference type="CDD" id="cd10434">
    <property type="entry name" value="GIY-YIG_UvrC_Cho"/>
    <property type="match status" value="1"/>
</dbReference>
<evidence type="ECO:0000256" key="4">
    <source>
        <dbReference type="ARBA" id="ARBA00022881"/>
    </source>
</evidence>
<dbReference type="PROSITE" id="PS50164">
    <property type="entry name" value="GIY_YIG"/>
    <property type="match status" value="1"/>
</dbReference>
<dbReference type="InterPro" id="IPR036876">
    <property type="entry name" value="UVR_dom_sf"/>
</dbReference>
<gene>
    <name evidence="7 12" type="primary">uvrC</name>
    <name evidence="12" type="ORF">I6H06_18175</name>
</gene>
<comment type="subunit">
    <text evidence="7">Interacts with UvrB in an incision complex.</text>
</comment>
<dbReference type="InterPro" id="IPR035901">
    <property type="entry name" value="GIY-YIG_endonuc_sf"/>
</dbReference>
<dbReference type="GO" id="GO:0003677">
    <property type="term" value="F:DNA binding"/>
    <property type="evidence" value="ECO:0007669"/>
    <property type="project" value="UniProtKB-UniRule"/>
</dbReference>
<keyword evidence="3 7" id="KW-0228">DNA excision</keyword>
<sequence>MTSPDTSDRPEASGHGGQPAPASQAAAPFEPKPVLAQLPHLPGVYRYYDAAGSVLYVGKARNLKKRVSSYFTKTQLSPRIAMMVTRIARIETTVTRSEAEALLLENNLIKALAPRYNILFRDDKSYPYLKLTGHAFPRMAYYRGAVDRKNQYFGPFPSAWAVRESIQILQRVFQLRTCEDSVFNNRTRPCLLHQIGRCSAPCVGAIDAADYARDVANASRFLLGRQSEVMKELEQKMHGFAAELKFEQAAAVRNQMSSLATVLHQQAIEVGSESDVDILAVVAHGGRVCVNLAMVRGGRHLGDKAYFPAHADGALAAGGAQQAAPDEDAGAIVEDPAALAGAVPDAAAAAAAAAAAVVAVETPAAAGSDDPARAPDHAAPAPAAAEAGGARGADEAVPPAEGPPAVAEADDDAESVAAPIETEVLEAFIAQHYLGNRVPPVLVVSHALANRELIDLLVEQAGHKVAVLRQPQGQKRAWLAMAEQNARLALARLLSEQGSQQARTRALAEVLGFEADDLAQLRIECFDISHTMGEATQASCVVFHHHKMQSGEYRRYNITGITPGDDYAAMRQVLMRRYEKMVEQAGEAAAADAQAGIDGDATRASASAALLPNIVLIDGGKGQVEVARQVFTELGLDCSMLVGVAKGEGRKVGLETLIFADGRPSLELGKESAALMLVAQIRDEAHRFAITGMRAKRAKTRQTSRLEELEGVGAKRRQRLLARFGGLRGVVAASVEELASVEGISHALAEQIYRQLH</sequence>
<dbReference type="PANTHER" id="PTHR30562:SF1">
    <property type="entry name" value="UVRABC SYSTEM PROTEIN C"/>
    <property type="match status" value="1"/>
</dbReference>
<comment type="function">
    <text evidence="7">The UvrABC repair system catalyzes the recognition and processing of DNA lesions. UvrC both incises the 5' and 3' sides of the lesion. The N-terminal half is responsible for the 3' incision and the C-terminal half is responsible for the 5' incision.</text>
</comment>
<dbReference type="InterPro" id="IPR003583">
    <property type="entry name" value="Hlx-hairpin-Hlx_DNA-bd_motif"/>
</dbReference>
<dbReference type="RefSeq" id="WP_045678887.1">
    <property type="nucleotide sequence ID" value="NZ_CP065601.1"/>
</dbReference>
<dbReference type="Pfam" id="PF22920">
    <property type="entry name" value="UvrC_RNaseH"/>
    <property type="match status" value="2"/>
</dbReference>
<evidence type="ECO:0000256" key="3">
    <source>
        <dbReference type="ARBA" id="ARBA00022769"/>
    </source>
</evidence>
<feature type="region of interest" description="Disordered" evidence="8">
    <location>
        <begin position="1"/>
        <end position="27"/>
    </location>
</feature>
<feature type="compositionally biased region" description="Low complexity" evidence="8">
    <location>
        <begin position="18"/>
        <end position="27"/>
    </location>
</feature>
<keyword evidence="2 7" id="KW-0227">DNA damage</keyword>
<evidence type="ECO:0000256" key="8">
    <source>
        <dbReference type="SAM" id="MobiDB-lite"/>
    </source>
</evidence>
<feature type="domain" description="GIY-YIG" evidence="10">
    <location>
        <begin position="40"/>
        <end position="118"/>
    </location>
</feature>
<evidence type="ECO:0000313" key="12">
    <source>
        <dbReference type="EMBL" id="QPQ94095.1"/>
    </source>
</evidence>
<dbReference type="NCBIfam" id="TIGR00194">
    <property type="entry name" value="uvrC"/>
    <property type="match status" value="1"/>
</dbReference>
<dbReference type="InterPro" id="IPR000305">
    <property type="entry name" value="GIY-YIG_endonuc"/>
</dbReference>
<comment type="subcellular location">
    <subcellularLocation>
        <location evidence="7">Cytoplasm</location>
    </subcellularLocation>
</comment>
<dbReference type="InterPro" id="IPR001943">
    <property type="entry name" value="UVR_dom"/>
</dbReference>
<keyword evidence="1 7" id="KW-0963">Cytoplasm</keyword>
<dbReference type="HAMAP" id="MF_00203">
    <property type="entry name" value="UvrC"/>
    <property type="match status" value="1"/>
</dbReference>
<dbReference type="Gene3D" id="3.30.420.340">
    <property type="entry name" value="UvrC, RNAse H endonuclease domain"/>
    <property type="match status" value="1"/>
</dbReference>
<evidence type="ECO:0000259" key="11">
    <source>
        <dbReference type="PROSITE" id="PS50165"/>
    </source>
</evidence>
<dbReference type="Pfam" id="PF02151">
    <property type="entry name" value="UVR"/>
    <property type="match status" value="1"/>
</dbReference>
<dbReference type="GO" id="GO:0009381">
    <property type="term" value="F:excinuclease ABC activity"/>
    <property type="evidence" value="ECO:0007669"/>
    <property type="project" value="UniProtKB-UniRule"/>
</dbReference>
<dbReference type="InterPro" id="IPR001162">
    <property type="entry name" value="UvrC_RNase_H_dom"/>
</dbReference>
<evidence type="ECO:0000256" key="5">
    <source>
        <dbReference type="ARBA" id="ARBA00023204"/>
    </source>
</evidence>
<dbReference type="GeneID" id="45697382"/>
<dbReference type="PANTHER" id="PTHR30562">
    <property type="entry name" value="UVRC/OXIDOREDUCTASE"/>
    <property type="match status" value="1"/>
</dbReference>
<evidence type="ECO:0000256" key="7">
    <source>
        <dbReference type="HAMAP-Rule" id="MF_00203"/>
    </source>
</evidence>
<name>A0AAP9Y9M0_BURGL</name>
<dbReference type="GO" id="GO:0009380">
    <property type="term" value="C:excinuclease repair complex"/>
    <property type="evidence" value="ECO:0007669"/>
    <property type="project" value="InterPro"/>
</dbReference>
<dbReference type="InterPro" id="IPR047296">
    <property type="entry name" value="GIY-YIG_UvrC_Cho"/>
</dbReference>
<dbReference type="Pfam" id="PF01541">
    <property type="entry name" value="GIY-YIG"/>
    <property type="match status" value="1"/>
</dbReference>
<dbReference type="SUPFAM" id="SSF46600">
    <property type="entry name" value="C-terminal UvrC-binding domain of UvrB"/>
    <property type="match status" value="1"/>
</dbReference>
<reference evidence="12 13" key="1">
    <citation type="submission" date="2020-12" db="EMBL/GenBank/DDBJ databases">
        <title>FDA dAtabase for Regulatory Grade micrObial Sequences (FDA-ARGOS): Supporting development and validation of Infectious Disease Dx tests.</title>
        <authorList>
            <person name="Minogue T."/>
            <person name="Wolcott M."/>
            <person name="Wasieloski L."/>
            <person name="Aguilar W."/>
            <person name="Moore D."/>
            <person name="Jaissle J."/>
            <person name="Tallon L."/>
            <person name="Sadzewicz L."/>
            <person name="Zhao X."/>
            <person name="Boylan J."/>
            <person name="Ott S."/>
            <person name="Bowen H."/>
            <person name="Vavikolanu K."/>
            <person name="Mehta A."/>
            <person name="Aluvathingal J."/>
            <person name="Nadendla S."/>
            <person name="Yan Y."/>
            <person name="Sichtig H."/>
        </authorList>
    </citation>
    <scope>NUCLEOTIDE SEQUENCE [LARGE SCALE GENOMIC DNA]</scope>
    <source>
        <strain evidence="12 13">FDAARGOS_949</strain>
    </source>
</reference>
<organism evidence="12 13">
    <name type="scientific">Burkholderia glumae</name>
    <name type="common">Pseudomonas glumae</name>
    <dbReference type="NCBI Taxonomy" id="337"/>
    <lineage>
        <taxon>Bacteria</taxon>
        <taxon>Pseudomonadati</taxon>
        <taxon>Pseudomonadota</taxon>
        <taxon>Betaproteobacteria</taxon>
        <taxon>Burkholderiales</taxon>
        <taxon>Burkholderiaceae</taxon>
        <taxon>Burkholderia</taxon>
    </lineage>
</organism>
<dbReference type="InterPro" id="IPR010994">
    <property type="entry name" value="RuvA_2-like"/>
</dbReference>
<feature type="region of interest" description="Disordered" evidence="8">
    <location>
        <begin position="366"/>
        <end position="414"/>
    </location>
</feature>
<dbReference type="FunFam" id="3.30.420.340:FF:000001">
    <property type="entry name" value="UvrABC system protein C"/>
    <property type="match status" value="1"/>
</dbReference>
<keyword evidence="5 7" id="KW-0234">DNA repair</keyword>
<dbReference type="GO" id="GO:0006289">
    <property type="term" value="P:nucleotide-excision repair"/>
    <property type="evidence" value="ECO:0007669"/>
    <property type="project" value="UniProtKB-UniRule"/>
</dbReference>
<dbReference type="SMART" id="SM00465">
    <property type="entry name" value="GIYc"/>
    <property type="match status" value="1"/>
</dbReference>
<dbReference type="Gene3D" id="1.10.150.20">
    <property type="entry name" value="5' to 3' exonuclease, C-terminal subdomain"/>
    <property type="match status" value="1"/>
</dbReference>
<dbReference type="AlphaFoldDB" id="A0AAP9Y9M0"/>
<dbReference type="Gene3D" id="3.40.1440.10">
    <property type="entry name" value="GIY-YIG endonuclease"/>
    <property type="match status" value="1"/>
</dbReference>
<dbReference type="Pfam" id="PF08459">
    <property type="entry name" value="UvrC_RNaseH_dom"/>
    <property type="match status" value="1"/>
</dbReference>
<feature type="compositionally biased region" description="Low complexity" evidence="8">
    <location>
        <begin position="395"/>
        <end position="407"/>
    </location>
</feature>
<evidence type="ECO:0000256" key="6">
    <source>
        <dbReference type="ARBA" id="ARBA00023236"/>
    </source>
</evidence>
<dbReference type="PROSITE" id="PS50151">
    <property type="entry name" value="UVR"/>
    <property type="match status" value="1"/>
</dbReference>
<dbReference type="FunFam" id="3.40.1440.10:FF:000001">
    <property type="entry name" value="UvrABC system protein C"/>
    <property type="match status" value="1"/>
</dbReference>
<evidence type="ECO:0000256" key="1">
    <source>
        <dbReference type="ARBA" id="ARBA00022490"/>
    </source>
</evidence>
<feature type="compositionally biased region" description="Low complexity" evidence="8">
    <location>
        <begin position="377"/>
        <end position="388"/>
    </location>
</feature>
<dbReference type="InterPro" id="IPR050066">
    <property type="entry name" value="UvrABC_protein_C"/>
</dbReference>
<dbReference type="GO" id="GO:0005737">
    <property type="term" value="C:cytoplasm"/>
    <property type="evidence" value="ECO:0007669"/>
    <property type="project" value="UniProtKB-SubCell"/>
</dbReference>
<dbReference type="PROSITE" id="PS50165">
    <property type="entry name" value="UVRC"/>
    <property type="match status" value="1"/>
</dbReference>
<dbReference type="GO" id="GO:0009432">
    <property type="term" value="P:SOS response"/>
    <property type="evidence" value="ECO:0007669"/>
    <property type="project" value="UniProtKB-UniRule"/>
</dbReference>
<dbReference type="InterPro" id="IPR004791">
    <property type="entry name" value="UvrC"/>
</dbReference>
<keyword evidence="4 7" id="KW-0267">Excision nuclease</keyword>
<dbReference type="InterPro" id="IPR038476">
    <property type="entry name" value="UvrC_RNase_H_dom_sf"/>
</dbReference>
<keyword evidence="6 7" id="KW-0742">SOS response</keyword>
<dbReference type="SUPFAM" id="SSF47781">
    <property type="entry name" value="RuvA domain 2-like"/>
    <property type="match status" value="1"/>
</dbReference>
<dbReference type="NCBIfam" id="NF001824">
    <property type="entry name" value="PRK00558.1-5"/>
    <property type="match status" value="1"/>
</dbReference>
<evidence type="ECO:0000313" key="13">
    <source>
        <dbReference type="Proteomes" id="UP000594892"/>
    </source>
</evidence>
<dbReference type="SUPFAM" id="SSF82771">
    <property type="entry name" value="GIY-YIG endonuclease"/>
    <property type="match status" value="1"/>
</dbReference>
<accession>A0AAP9Y9M0</accession>
<comment type="similarity">
    <text evidence="7">Belongs to the UvrC family.</text>
</comment>